<dbReference type="InterPro" id="IPR023198">
    <property type="entry name" value="PGP-like_dom2"/>
</dbReference>
<dbReference type="NCBIfam" id="TIGR01509">
    <property type="entry name" value="HAD-SF-IA-v3"/>
    <property type="match status" value="1"/>
</dbReference>
<evidence type="ECO:0000313" key="8">
    <source>
        <dbReference type="EMBL" id="VFK12239.1"/>
    </source>
</evidence>
<keyword evidence="4" id="KW-0460">Magnesium</keyword>
<dbReference type="PANTHER" id="PTHR46193:SF18">
    <property type="entry name" value="HEXITOL PHOSPHATASE B"/>
    <property type="match status" value="1"/>
</dbReference>
<gene>
    <name evidence="6" type="ORF">BECKFM1743A_GA0114220_102095</name>
    <name evidence="8" type="ORF">BECKFM1743B_GA0114221_102314</name>
    <name evidence="7" type="ORF">BECKFM1743C_GA0114222_102244</name>
</gene>
<reference evidence="6" key="1">
    <citation type="submission" date="2019-02" db="EMBL/GenBank/DDBJ databases">
        <authorList>
            <person name="Gruber-Vodicka R. H."/>
            <person name="Seah K. B. B."/>
        </authorList>
    </citation>
    <scope>NUCLEOTIDE SEQUENCE</scope>
    <source>
        <strain evidence="6">BECK_BZ163</strain>
        <strain evidence="8">BECK_BZ164</strain>
        <strain evidence="7">BECK_BZ165</strain>
    </source>
</reference>
<dbReference type="GO" id="GO:0003824">
    <property type="term" value="F:catalytic activity"/>
    <property type="evidence" value="ECO:0007669"/>
    <property type="project" value="UniProtKB-ARBA"/>
</dbReference>
<sequence length="226" mass="25452">MTRPFDEIASQEVGILWDLDGTLFDSERYHVAAWEYILGAENISVEQASLKAFMGQNNASTIRGIWGRQAIPQLIEHISTCKEERYRRLIQTNPIHPLPGVEETLNRFSRFKWKQAIASSAPRKNIELALSRLGIEHFFQAIVGEEDVQFGKPNPEVFIIAATRLQIHNSRCVVIEDSISGIKAARQAAMACVGVNIDGLPIDADLYIRSVDQLTRHIVFELLAKI</sequence>
<evidence type="ECO:0000256" key="4">
    <source>
        <dbReference type="ARBA" id="ARBA00022842"/>
    </source>
</evidence>
<dbReference type="PANTHER" id="PTHR46193">
    <property type="entry name" value="6-PHOSPHOGLUCONATE PHOSPHATASE"/>
    <property type="match status" value="1"/>
</dbReference>
<evidence type="ECO:0000256" key="1">
    <source>
        <dbReference type="ARBA" id="ARBA00001946"/>
    </source>
</evidence>
<comment type="cofactor">
    <cofactor evidence="1">
        <name>Mg(2+)</name>
        <dbReference type="ChEBI" id="CHEBI:18420"/>
    </cofactor>
</comment>
<dbReference type="InterPro" id="IPR006439">
    <property type="entry name" value="HAD-SF_hydro_IA"/>
</dbReference>
<evidence type="ECO:0000256" key="2">
    <source>
        <dbReference type="ARBA" id="ARBA00006171"/>
    </source>
</evidence>
<evidence type="ECO:0000313" key="6">
    <source>
        <dbReference type="EMBL" id="VFJ58160.1"/>
    </source>
</evidence>
<dbReference type="Gene3D" id="3.40.50.1000">
    <property type="entry name" value="HAD superfamily/HAD-like"/>
    <property type="match status" value="1"/>
</dbReference>
<dbReference type="InterPro" id="IPR051600">
    <property type="entry name" value="Beta-PGM-like"/>
</dbReference>
<organism evidence="6">
    <name type="scientific">Candidatus Kentrum sp. FM</name>
    <dbReference type="NCBI Taxonomy" id="2126340"/>
    <lineage>
        <taxon>Bacteria</taxon>
        <taxon>Pseudomonadati</taxon>
        <taxon>Pseudomonadota</taxon>
        <taxon>Gammaproteobacteria</taxon>
        <taxon>Candidatus Kentrum</taxon>
    </lineage>
</organism>
<keyword evidence="3" id="KW-0479">Metal-binding</keyword>
<dbReference type="GO" id="GO:0046872">
    <property type="term" value="F:metal ion binding"/>
    <property type="evidence" value="ECO:0007669"/>
    <property type="project" value="UniProtKB-KW"/>
</dbReference>
<name>A0A450SW08_9GAMM</name>
<dbReference type="EMBL" id="CAADFA010000224">
    <property type="protein sequence ID" value="VFJ58453.1"/>
    <property type="molecule type" value="Genomic_DNA"/>
</dbReference>
<dbReference type="SUPFAM" id="SSF56784">
    <property type="entry name" value="HAD-like"/>
    <property type="match status" value="1"/>
</dbReference>
<dbReference type="NCBIfam" id="TIGR01549">
    <property type="entry name" value="HAD-SF-IA-v1"/>
    <property type="match status" value="1"/>
</dbReference>
<comment type="similarity">
    <text evidence="2">Belongs to the HAD-like hydrolase superfamily. CbbY/CbbZ/Gph/YieH family.</text>
</comment>
<dbReference type="EMBL" id="CAADFL010000231">
    <property type="protein sequence ID" value="VFK12239.1"/>
    <property type="molecule type" value="Genomic_DNA"/>
</dbReference>
<dbReference type="InterPro" id="IPR036412">
    <property type="entry name" value="HAD-like_sf"/>
</dbReference>
<proteinExistence type="inferred from homology"/>
<protein>
    <submittedName>
        <fullName evidence="6">Beta-phosphoglucomutase</fullName>
    </submittedName>
</protein>
<evidence type="ECO:0000313" key="7">
    <source>
        <dbReference type="EMBL" id="VFJ58453.1"/>
    </source>
</evidence>
<dbReference type="SFLD" id="SFLDG01129">
    <property type="entry name" value="C1.5:_HAD__Beta-PGM__Phosphata"/>
    <property type="match status" value="1"/>
</dbReference>
<dbReference type="Gene3D" id="1.10.150.240">
    <property type="entry name" value="Putative phosphatase, domain 2"/>
    <property type="match status" value="1"/>
</dbReference>
<dbReference type="CDD" id="cd07505">
    <property type="entry name" value="HAD_BPGM-like"/>
    <property type="match status" value="1"/>
</dbReference>
<dbReference type="Pfam" id="PF13419">
    <property type="entry name" value="HAD_2"/>
    <property type="match status" value="1"/>
</dbReference>
<keyword evidence="5" id="KW-0119">Carbohydrate metabolism</keyword>
<dbReference type="SFLD" id="SFLDS00003">
    <property type="entry name" value="Haloacid_Dehalogenase"/>
    <property type="match status" value="1"/>
</dbReference>
<dbReference type="SFLD" id="SFLDG01135">
    <property type="entry name" value="C1.5.6:_HAD__Beta-PGM__Phospha"/>
    <property type="match status" value="1"/>
</dbReference>
<dbReference type="InterPro" id="IPR023214">
    <property type="entry name" value="HAD_sf"/>
</dbReference>
<dbReference type="EMBL" id="CAADEZ010000209">
    <property type="protein sequence ID" value="VFJ58160.1"/>
    <property type="molecule type" value="Genomic_DNA"/>
</dbReference>
<dbReference type="AlphaFoldDB" id="A0A450SW08"/>
<dbReference type="InterPro" id="IPR041492">
    <property type="entry name" value="HAD_2"/>
</dbReference>
<evidence type="ECO:0000256" key="3">
    <source>
        <dbReference type="ARBA" id="ARBA00022723"/>
    </source>
</evidence>
<evidence type="ECO:0000256" key="5">
    <source>
        <dbReference type="ARBA" id="ARBA00023277"/>
    </source>
</evidence>
<accession>A0A450SW08</accession>